<evidence type="ECO:0000256" key="6">
    <source>
        <dbReference type="ARBA" id="ARBA00022833"/>
    </source>
</evidence>
<keyword evidence="9" id="KW-1185">Reference proteome</keyword>
<evidence type="ECO:0000256" key="7">
    <source>
        <dbReference type="HAMAP-Rule" id="MF_00009"/>
    </source>
</evidence>
<dbReference type="STRING" id="1401328.P856_53"/>
<keyword evidence="2 7" id="KW-0540">Nuclease</keyword>
<dbReference type="Gene3D" id="3.40.390.30">
    <property type="entry name" value="Metalloproteases ('zincins'), catalytic domain"/>
    <property type="match status" value="1"/>
</dbReference>
<evidence type="ECO:0000313" key="9">
    <source>
        <dbReference type="Proteomes" id="UP000018700"/>
    </source>
</evidence>
<dbReference type="PANTHER" id="PTHR46986:SF1">
    <property type="entry name" value="ENDORIBONUCLEASE YBEY, CHLOROPLASTIC"/>
    <property type="match status" value="1"/>
</dbReference>
<evidence type="ECO:0000256" key="4">
    <source>
        <dbReference type="ARBA" id="ARBA00022759"/>
    </source>
</evidence>
<dbReference type="AlphaFoldDB" id="V9TUE0"/>
<organism evidence="8 9">
    <name type="scientific">Candidatus Endolissoclinum faulkneri L5</name>
    <dbReference type="NCBI Taxonomy" id="1401328"/>
    <lineage>
        <taxon>Bacteria</taxon>
        <taxon>Pseudomonadati</taxon>
        <taxon>Pseudomonadota</taxon>
        <taxon>Alphaproteobacteria</taxon>
        <taxon>Rhodospirillales</taxon>
        <taxon>Rhodospirillaceae</taxon>
        <taxon>Candidatus Endolissoclinum</taxon>
    </lineage>
</organism>
<dbReference type="GO" id="GO:0006364">
    <property type="term" value="P:rRNA processing"/>
    <property type="evidence" value="ECO:0007669"/>
    <property type="project" value="UniProtKB-UniRule"/>
</dbReference>
<dbReference type="InterPro" id="IPR020549">
    <property type="entry name" value="YbeY_CS"/>
</dbReference>
<name>V9TUE0_9PROT</name>
<dbReference type="SUPFAM" id="SSF55486">
    <property type="entry name" value="Metalloproteases ('zincins'), catalytic domain"/>
    <property type="match status" value="1"/>
</dbReference>
<dbReference type="Pfam" id="PF02130">
    <property type="entry name" value="YbeY"/>
    <property type="match status" value="1"/>
</dbReference>
<dbReference type="GO" id="GO:0004521">
    <property type="term" value="F:RNA endonuclease activity"/>
    <property type="evidence" value="ECO:0007669"/>
    <property type="project" value="UniProtKB-UniRule"/>
</dbReference>
<dbReference type="GO" id="GO:0008270">
    <property type="term" value="F:zinc ion binding"/>
    <property type="evidence" value="ECO:0007669"/>
    <property type="project" value="UniProtKB-UniRule"/>
</dbReference>
<reference evidence="8 9" key="1">
    <citation type="journal article" date="2013" name="PLoS ONE">
        <title>Bacterial endosymbiosis in a chordate host: long-term co-evolution and conservation of secondary metabolism.</title>
        <authorList>
            <person name="Kwan J.C."/>
            <person name="Schmidt E.W."/>
        </authorList>
    </citation>
    <scope>NUCLEOTIDE SEQUENCE [LARGE SCALE GENOMIC DNA]</scope>
    <source>
        <strain evidence="9">faulkneri L5</strain>
    </source>
</reference>
<gene>
    <name evidence="7" type="primary">ybeY</name>
    <name evidence="8" type="ORF">P856_53</name>
</gene>
<protein>
    <recommendedName>
        <fullName evidence="7">Endoribonuclease YbeY</fullName>
        <ecNumber evidence="7">3.1.-.-</ecNumber>
    </recommendedName>
</protein>
<dbReference type="RefSeq" id="WP_081713418.1">
    <property type="nucleotide sequence ID" value="NZ_CP006745.1"/>
</dbReference>
<comment type="function">
    <text evidence="7">Single strand-specific metallo-endoribonuclease involved in late-stage 70S ribosome quality control and in maturation of the 3' terminus of the 16S rRNA.</text>
</comment>
<dbReference type="HOGENOM" id="CLU_106710_0_2_5"/>
<comment type="similarity">
    <text evidence="1 7">Belongs to the endoribonuclease YbeY family.</text>
</comment>
<dbReference type="HAMAP" id="MF_00009">
    <property type="entry name" value="Endoribonucl_YbeY"/>
    <property type="match status" value="1"/>
</dbReference>
<keyword evidence="6 7" id="KW-0862">Zinc</keyword>
<comment type="cofactor">
    <cofactor evidence="7">
        <name>Zn(2+)</name>
        <dbReference type="ChEBI" id="CHEBI:29105"/>
    </cofactor>
    <text evidence="7">Binds 1 zinc ion.</text>
</comment>
<dbReference type="OrthoDB" id="9807740at2"/>
<dbReference type="PROSITE" id="PS01306">
    <property type="entry name" value="UPF0054"/>
    <property type="match status" value="1"/>
</dbReference>
<keyword evidence="7" id="KW-0698">rRNA processing</keyword>
<feature type="binding site" evidence="7">
    <location>
        <position position="150"/>
    </location>
    <ligand>
        <name>Zn(2+)</name>
        <dbReference type="ChEBI" id="CHEBI:29105"/>
        <note>catalytic</note>
    </ligand>
</feature>
<dbReference type="EMBL" id="CP006745">
    <property type="protein sequence ID" value="AHC73303.1"/>
    <property type="molecule type" value="Genomic_DNA"/>
</dbReference>
<keyword evidence="4 7" id="KW-0255">Endonuclease</keyword>
<sequence length="185" mass="21380">MNMKNYSAEDDSFTRSNTWFSRNSKIILYLSTASPEWNLHIANIYKIAKQAIFLTIIHTQDDDDLEVSLLLTNDKEQRALNRKYRGNNNETNVLSFPTSFPQRIKPRPIGDISLAFETINREATEQNKTFIHHTSHLLVHGTLHLLGYDHQEEIAAKKMESREQKILNELGIANPYVCNKLDILP</sequence>
<feature type="binding site" evidence="7">
    <location>
        <position position="140"/>
    </location>
    <ligand>
        <name>Zn(2+)</name>
        <dbReference type="ChEBI" id="CHEBI:29105"/>
        <note>catalytic</note>
    </ligand>
</feature>
<evidence type="ECO:0000256" key="5">
    <source>
        <dbReference type="ARBA" id="ARBA00022801"/>
    </source>
</evidence>
<accession>V9TUE0</accession>
<dbReference type="PATRIC" id="fig|1401328.3.peg.53"/>
<keyword evidence="3 7" id="KW-0479">Metal-binding</keyword>
<dbReference type="KEGG" id="efk:P856_53"/>
<dbReference type="eggNOG" id="COG0319">
    <property type="taxonomic scope" value="Bacteria"/>
</dbReference>
<evidence type="ECO:0000256" key="2">
    <source>
        <dbReference type="ARBA" id="ARBA00022722"/>
    </source>
</evidence>
<dbReference type="EC" id="3.1.-.-" evidence="7"/>
<keyword evidence="7" id="KW-0963">Cytoplasm</keyword>
<dbReference type="GO" id="GO:0004222">
    <property type="term" value="F:metalloendopeptidase activity"/>
    <property type="evidence" value="ECO:0007669"/>
    <property type="project" value="InterPro"/>
</dbReference>
<evidence type="ECO:0000256" key="3">
    <source>
        <dbReference type="ARBA" id="ARBA00022723"/>
    </source>
</evidence>
<evidence type="ECO:0000256" key="1">
    <source>
        <dbReference type="ARBA" id="ARBA00010875"/>
    </source>
</evidence>
<dbReference type="Proteomes" id="UP000018700">
    <property type="component" value="Chromosome"/>
</dbReference>
<proteinExistence type="inferred from homology"/>
<dbReference type="InterPro" id="IPR023091">
    <property type="entry name" value="MetalPrtase_cat_dom_sf_prd"/>
</dbReference>
<dbReference type="InterPro" id="IPR002036">
    <property type="entry name" value="YbeY"/>
</dbReference>
<comment type="subcellular location">
    <subcellularLocation>
        <location evidence="7">Cytoplasm</location>
    </subcellularLocation>
</comment>
<keyword evidence="7" id="KW-0690">Ribosome biogenesis</keyword>
<dbReference type="NCBIfam" id="TIGR00043">
    <property type="entry name" value="rRNA maturation RNase YbeY"/>
    <property type="match status" value="1"/>
</dbReference>
<dbReference type="PANTHER" id="PTHR46986">
    <property type="entry name" value="ENDORIBONUCLEASE YBEY, CHLOROPLASTIC"/>
    <property type="match status" value="1"/>
</dbReference>
<feature type="binding site" evidence="7">
    <location>
        <position position="144"/>
    </location>
    <ligand>
        <name>Zn(2+)</name>
        <dbReference type="ChEBI" id="CHEBI:29105"/>
        <note>catalytic</note>
    </ligand>
</feature>
<keyword evidence="5 7" id="KW-0378">Hydrolase</keyword>
<dbReference type="GO" id="GO:0005737">
    <property type="term" value="C:cytoplasm"/>
    <property type="evidence" value="ECO:0007669"/>
    <property type="project" value="UniProtKB-SubCell"/>
</dbReference>
<evidence type="ECO:0000313" key="8">
    <source>
        <dbReference type="EMBL" id="AHC73303.1"/>
    </source>
</evidence>